<sequence>MGPWSRHLRESGAFLVGSYPSVCPSVNQLVSNLRCMRNTMGHRLMDLAKSCTASAADSCFHLAELSLWNNFLWVFNIELREGWLALACLRGRVVPLSSNMQCSRSFILVHWPLMEHYSIESVELRESRRRPKMFRDGLQLSGNLRHVTLCYHLLEYPLRDLMNALLSKVTTLDTLEIVSVRFSSVGVSMLGDLRDSCDAMRTLVFLENWIDVPEAQALTRCCVLADLVSCRAVIEEPIVRRCVTGTYGTLHGLEELFVVISGPRAKLEVVQKYNI</sequence>
<organism evidence="1 2">
    <name type="scientific">Dermacentor silvarum</name>
    <name type="common">Tick</name>
    <dbReference type="NCBI Taxonomy" id="543639"/>
    <lineage>
        <taxon>Eukaryota</taxon>
        <taxon>Metazoa</taxon>
        <taxon>Ecdysozoa</taxon>
        <taxon>Arthropoda</taxon>
        <taxon>Chelicerata</taxon>
        <taxon>Arachnida</taxon>
        <taxon>Acari</taxon>
        <taxon>Parasitiformes</taxon>
        <taxon>Ixodida</taxon>
        <taxon>Ixodoidea</taxon>
        <taxon>Ixodidae</taxon>
        <taxon>Rhipicephalinae</taxon>
        <taxon>Dermacentor</taxon>
    </lineage>
</organism>
<proteinExistence type="predicted"/>
<evidence type="ECO:0000313" key="2">
    <source>
        <dbReference type="Proteomes" id="UP000821865"/>
    </source>
</evidence>
<protein>
    <submittedName>
        <fullName evidence="1">Uncharacterized protein</fullName>
    </submittedName>
</protein>
<name>A0ACB8DTP3_DERSI</name>
<reference evidence="1" key="1">
    <citation type="submission" date="2020-05" db="EMBL/GenBank/DDBJ databases">
        <title>Large-scale comparative analyses of tick genomes elucidate their genetic diversity and vector capacities.</title>
        <authorList>
            <person name="Jia N."/>
            <person name="Wang J."/>
            <person name="Shi W."/>
            <person name="Du L."/>
            <person name="Sun Y."/>
            <person name="Zhan W."/>
            <person name="Jiang J."/>
            <person name="Wang Q."/>
            <person name="Zhang B."/>
            <person name="Ji P."/>
            <person name="Sakyi L.B."/>
            <person name="Cui X."/>
            <person name="Yuan T."/>
            <person name="Jiang B."/>
            <person name="Yang W."/>
            <person name="Lam T.T.-Y."/>
            <person name="Chang Q."/>
            <person name="Ding S."/>
            <person name="Wang X."/>
            <person name="Zhu J."/>
            <person name="Ruan X."/>
            <person name="Zhao L."/>
            <person name="Wei J."/>
            <person name="Que T."/>
            <person name="Du C."/>
            <person name="Cheng J."/>
            <person name="Dai P."/>
            <person name="Han X."/>
            <person name="Huang E."/>
            <person name="Gao Y."/>
            <person name="Liu J."/>
            <person name="Shao H."/>
            <person name="Ye R."/>
            <person name="Li L."/>
            <person name="Wei W."/>
            <person name="Wang X."/>
            <person name="Wang C."/>
            <person name="Yang T."/>
            <person name="Huo Q."/>
            <person name="Li W."/>
            <person name="Guo W."/>
            <person name="Chen H."/>
            <person name="Zhou L."/>
            <person name="Ni X."/>
            <person name="Tian J."/>
            <person name="Zhou Y."/>
            <person name="Sheng Y."/>
            <person name="Liu T."/>
            <person name="Pan Y."/>
            <person name="Xia L."/>
            <person name="Li J."/>
            <person name="Zhao F."/>
            <person name="Cao W."/>
        </authorList>
    </citation>
    <scope>NUCLEOTIDE SEQUENCE</scope>
    <source>
        <strain evidence="1">Dsil-2018</strain>
    </source>
</reference>
<dbReference type="Proteomes" id="UP000821865">
    <property type="component" value="Chromosome 1"/>
</dbReference>
<dbReference type="EMBL" id="CM023470">
    <property type="protein sequence ID" value="KAH7977706.1"/>
    <property type="molecule type" value="Genomic_DNA"/>
</dbReference>
<keyword evidence="2" id="KW-1185">Reference proteome</keyword>
<gene>
    <name evidence="1" type="ORF">HPB49_003201</name>
</gene>
<accession>A0ACB8DTP3</accession>
<comment type="caution">
    <text evidence="1">The sequence shown here is derived from an EMBL/GenBank/DDBJ whole genome shotgun (WGS) entry which is preliminary data.</text>
</comment>
<evidence type="ECO:0000313" key="1">
    <source>
        <dbReference type="EMBL" id="KAH7977706.1"/>
    </source>
</evidence>